<dbReference type="SMART" id="SM00822">
    <property type="entry name" value="PKS_KR"/>
    <property type="match status" value="1"/>
</dbReference>
<dbReference type="Proteomes" id="UP000310108">
    <property type="component" value="Unassembled WGS sequence"/>
</dbReference>
<sequence length="331" mass="36133">MEKRQQLEAFLLYRLIRSSLILIDFRKSEAVISNFCLILDPTMSLPSPTKTYHTESYAAISPSRPELSTKGKHAFISGGGAGIGASIAQSLAKSGITSLGLLGRTTKTLQENKAVIEALNPDTKVHLYVADLTDAEQTGAALASFSEAVGGKIDILVANAAYMADVNSIPDSDPSDWWRAFEISVRGNFNLLRAFHPHAAAAASVIHVTTAAVHLPYMPGYSAYRASKSAATKLFEYYRYENPQFFVLQVHPGLIATSMTENIAPMLAELGLKYDDNALPGDFAVWALSGEAAFLNGRFVHVNWDVEELQGLREALEKDKSRFTIGLQGWF</sequence>
<reference evidence="4 5" key="1">
    <citation type="journal article" date="2019" name="PLoS ONE">
        <title>Comparative genome analysis indicates high evolutionary potential of pathogenicity genes in Colletotrichum tanaceti.</title>
        <authorList>
            <person name="Lelwala R.V."/>
            <person name="Korhonen P.K."/>
            <person name="Young N.D."/>
            <person name="Scott J.B."/>
            <person name="Ades P.A."/>
            <person name="Gasser R.B."/>
            <person name="Taylor P.W.J."/>
        </authorList>
    </citation>
    <scope>NUCLEOTIDE SEQUENCE [LARGE SCALE GENOMIC DNA]</scope>
    <source>
        <strain evidence="4">BRIP57314</strain>
    </source>
</reference>
<dbReference type="AlphaFoldDB" id="A0A4U6XFD3"/>
<keyword evidence="5" id="KW-1185">Reference proteome</keyword>
<dbReference type="STRING" id="1306861.A0A4U6XFD3"/>
<evidence type="ECO:0000256" key="2">
    <source>
        <dbReference type="ARBA" id="ARBA00023002"/>
    </source>
</evidence>
<dbReference type="EMBL" id="PJEX01000131">
    <property type="protein sequence ID" value="TKW54558.1"/>
    <property type="molecule type" value="Genomic_DNA"/>
</dbReference>
<dbReference type="PANTHER" id="PTHR44196:SF1">
    <property type="entry name" value="DEHYDROGENASE_REDUCTASE SDR FAMILY MEMBER 7B"/>
    <property type="match status" value="1"/>
</dbReference>
<accession>A0A4U6XFD3</accession>
<dbReference type="PANTHER" id="PTHR44196">
    <property type="entry name" value="DEHYDROGENASE/REDUCTASE SDR FAMILY MEMBER 7B"/>
    <property type="match status" value="1"/>
</dbReference>
<dbReference type="InterPro" id="IPR036291">
    <property type="entry name" value="NAD(P)-bd_dom_sf"/>
</dbReference>
<feature type="domain" description="Ketoreductase" evidence="3">
    <location>
        <begin position="72"/>
        <end position="238"/>
    </location>
</feature>
<name>A0A4U6XFD3_9PEZI</name>
<dbReference type="InterPro" id="IPR057326">
    <property type="entry name" value="KR_dom"/>
</dbReference>
<evidence type="ECO:0000259" key="3">
    <source>
        <dbReference type="SMART" id="SM00822"/>
    </source>
</evidence>
<dbReference type="GO" id="GO:0016020">
    <property type="term" value="C:membrane"/>
    <property type="evidence" value="ECO:0007669"/>
    <property type="project" value="TreeGrafter"/>
</dbReference>
<dbReference type="GO" id="GO:0016491">
    <property type="term" value="F:oxidoreductase activity"/>
    <property type="evidence" value="ECO:0007669"/>
    <property type="project" value="UniProtKB-KW"/>
</dbReference>
<evidence type="ECO:0000313" key="5">
    <source>
        <dbReference type="Proteomes" id="UP000310108"/>
    </source>
</evidence>
<gene>
    <name evidence="4" type="ORF">CTA1_2282</name>
</gene>
<dbReference type="CDD" id="cd05233">
    <property type="entry name" value="SDR_c"/>
    <property type="match status" value="1"/>
</dbReference>
<dbReference type="Pfam" id="PF00106">
    <property type="entry name" value="adh_short"/>
    <property type="match status" value="1"/>
</dbReference>
<evidence type="ECO:0000256" key="1">
    <source>
        <dbReference type="ARBA" id="ARBA00006484"/>
    </source>
</evidence>
<dbReference type="InterPro" id="IPR002347">
    <property type="entry name" value="SDR_fam"/>
</dbReference>
<dbReference type="PRINTS" id="PR00081">
    <property type="entry name" value="GDHRDH"/>
</dbReference>
<organism evidence="4 5">
    <name type="scientific">Colletotrichum tanaceti</name>
    <dbReference type="NCBI Taxonomy" id="1306861"/>
    <lineage>
        <taxon>Eukaryota</taxon>
        <taxon>Fungi</taxon>
        <taxon>Dikarya</taxon>
        <taxon>Ascomycota</taxon>
        <taxon>Pezizomycotina</taxon>
        <taxon>Sordariomycetes</taxon>
        <taxon>Hypocreomycetidae</taxon>
        <taxon>Glomerellales</taxon>
        <taxon>Glomerellaceae</taxon>
        <taxon>Colletotrichum</taxon>
        <taxon>Colletotrichum destructivum species complex</taxon>
    </lineage>
</organism>
<comment type="similarity">
    <text evidence="1">Belongs to the short-chain dehydrogenases/reductases (SDR) family.</text>
</comment>
<dbReference type="OrthoDB" id="1933717at2759"/>
<dbReference type="SUPFAM" id="SSF51735">
    <property type="entry name" value="NAD(P)-binding Rossmann-fold domains"/>
    <property type="match status" value="1"/>
</dbReference>
<comment type="caution">
    <text evidence="4">The sequence shown here is derived from an EMBL/GenBank/DDBJ whole genome shotgun (WGS) entry which is preliminary data.</text>
</comment>
<keyword evidence="2" id="KW-0560">Oxidoreductase</keyword>
<dbReference type="Gene3D" id="3.40.50.720">
    <property type="entry name" value="NAD(P)-binding Rossmann-like Domain"/>
    <property type="match status" value="1"/>
</dbReference>
<proteinExistence type="inferred from homology"/>
<evidence type="ECO:0000313" key="4">
    <source>
        <dbReference type="EMBL" id="TKW54558.1"/>
    </source>
</evidence>
<protein>
    <submittedName>
        <fullName evidence="4">Putative oxidoreductase C30D10.05c</fullName>
    </submittedName>
</protein>